<keyword evidence="5" id="KW-1185">Reference proteome</keyword>
<dbReference type="Pfam" id="PF00440">
    <property type="entry name" value="TetR_N"/>
    <property type="match status" value="1"/>
</dbReference>
<gene>
    <name evidence="4" type="ORF">FC18_GL000267</name>
</gene>
<evidence type="ECO:0000256" key="1">
    <source>
        <dbReference type="ARBA" id="ARBA00023125"/>
    </source>
</evidence>
<evidence type="ECO:0000259" key="3">
    <source>
        <dbReference type="PROSITE" id="PS50977"/>
    </source>
</evidence>
<proteinExistence type="predicted"/>
<keyword evidence="1 2" id="KW-0238">DNA-binding</keyword>
<dbReference type="PROSITE" id="PS50977">
    <property type="entry name" value="HTH_TETR_2"/>
    <property type="match status" value="1"/>
</dbReference>
<organism evidence="4 5">
    <name type="scientific">Lacticaseibacillus sharpeae JCM 1186 = DSM 20505</name>
    <dbReference type="NCBI Taxonomy" id="1291052"/>
    <lineage>
        <taxon>Bacteria</taxon>
        <taxon>Bacillati</taxon>
        <taxon>Bacillota</taxon>
        <taxon>Bacilli</taxon>
        <taxon>Lactobacillales</taxon>
        <taxon>Lactobacillaceae</taxon>
        <taxon>Lacticaseibacillus</taxon>
    </lineage>
</organism>
<name>A0A0R1ZJ04_9LACO</name>
<dbReference type="InterPro" id="IPR009057">
    <property type="entry name" value="Homeodomain-like_sf"/>
</dbReference>
<evidence type="ECO:0000256" key="2">
    <source>
        <dbReference type="PROSITE-ProRule" id="PRU00335"/>
    </source>
</evidence>
<feature type="domain" description="HTH tetR-type" evidence="3">
    <location>
        <begin position="11"/>
        <end position="71"/>
    </location>
</feature>
<sequence length="171" mass="19454">MVLPTFAHISPEKKERVRQALLHEFGTHPLAEAQVARIVRETGIARGAFYKYFVDLQDAYQYIFAQAMREIHSGLPQMPTLTNTEAYIDSIRHFITAIDAGGYRALITMHYRYNEAAFGVQPSRMPAENDGPVHWAITVLYHQTVRDIILAPETMDARIAQLRAVLSRKEA</sequence>
<dbReference type="RefSeq" id="WP_054677026.1">
    <property type="nucleotide sequence ID" value="NZ_AYYO01000055.1"/>
</dbReference>
<dbReference type="Proteomes" id="UP000051679">
    <property type="component" value="Unassembled WGS sequence"/>
</dbReference>
<dbReference type="SUPFAM" id="SSF46689">
    <property type="entry name" value="Homeodomain-like"/>
    <property type="match status" value="1"/>
</dbReference>
<dbReference type="AlphaFoldDB" id="A0A0R1ZJ04"/>
<dbReference type="GO" id="GO:0003677">
    <property type="term" value="F:DNA binding"/>
    <property type="evidence" value="ECO:0007669"/>
    <property type="project" value="UniProtKB-UniRule"/>
</dbReference>
<dbReference type="OrthoDB" id="9812484at2"/>
<accession>A0A0R1ZJ04</accession>
<comment type="caution">
    <text evidence="4">The sequence shown here is derived from an EMBL/GenBank/DDBJ whole genome shotgun (WGS) entry which is preliminary data.</text>
</comment>
<dbReference type="InterPro" id="IPR001647">
    <property type="entry name" value="HTH_TetR"/>
</dbReference>
<reference evidence="4 5" key="1">
    <citation type="journal article" date="2015" name="Genome Announc.">
        <title>Expanding the biotechnology potential of lactobacilli through comparative genomics of 213 strains and associated genera.</title>
        <authorList>
            <person name="Sun Z."/>
            <person name="Harris H.M."/>
            <person name="McCann A."/>
            <person name="Guo C."/>
            <person name="Argimon S."/>
            <person name="Zhang W."/>
            <person name="Yang X."/>
            <person name="Jeffery I.B."/>
            <person name="Cooney J.C."/>
            <person name="Kagawa T.F."/>
            <person name="Liu W."/>
            <person name="Song Y."/>
            <person name="Salvetti E."/>
            <person name="Wrobel A."/>
            <person name="Rasinkangas P."/>
            <person name="Parkhill J."/>
            <person name="Rea M.C."/>
            <person name="O'Sullivan O."/>
            <person name="Ritari J."/>
            <person name="Douillard F.P."/>
            <person name="Paul Ross R."/>
            <person name="Yang R."/>
            <person name="Briner A.E."/>
            <person name="Felis G.E."/>
            <person name="de Vos W.M."/>
            <person name="Barrangou R."/>
            <person name="Klaenhammer T.R."/>
            <person name="Caufield P.W."/>
            <person name="Cui Y."/>
            <person name="Zhang H."/>
            <person name="O'Toole P.W."/>
        </authorList>
    </citation>
    <scope>NUCLEOTIDE SEQUENCE [LARGE SCALE GENOMIC DNA]</scope>
    <source>
        <strain evidence="4 5">DSM 20505</strain>
    </source>
</reference>
<dbReference type="Gene3D" id="1.10.357.10">
    <property type="entry name" value="Tetracycline Repressor, domain 2"/>
    <property type="match status" value="1"/>
</dbReference>
<evidence type="ECO:0000313" key="4">
    <source>
        <dbReference type="EMBL" id="KRM54463.1"/>
    </source>
</evidence>
<dbReference type="PATRIC" id="fig|1291052.5.peg.276"/>
<protein>
    <submittedName>
        <fullName evidence="4">TetR family transcriptional regulator</fullName>
    </submittedName>
</protein>
<dbReference type="EMBL" id="AYYO01000055">
    <property type="protein sequence ID" value="KRM54463.1"/>
    <property type="molecule type" value="Genomic_DNA"/>
</dbReference>
<evidence type="ECO:0000313" key="5">
    <source>
        <dbReference type="Proteomes" id="UP000051679"/>
    </source>
</evidence>
<dbReference type="STRING" id="1291052.FC18_GL000267"/>
<feature type="DNA-binding region" description="H-T-H motif" evidence="2">
    <location>
        <begin position="34"/>
        <end position="53"/>
    </location>
</feature>